<dbReference type="CDD" id="cd00041">
    <property type="entry name" value="CUB"/>
    <property type="match status" value="1"/>
</dbReference>
<evidence type="ECO:0000259" key="4">
    <source>
        <dbReference type="PROSITE" id="PS01180"/>
    </source>
</evidence>
<feature type="non-terminal residue" evidence="5">
    <location>
        <position position="133"/>
    </location>
</feature>
<gene>
    <name evidence="5" type="ORF">g.46050</name>
</gene>
<accession>A0A1B6H9E8</accession>
<comment type="caution">
    <text evidence="3">Lacks conserved residue(s) required for the propagation of feature annotation.</text>
</comment>
<dbReference type="SMART" id="SM00042">
    <property type="entry name" value="CUB"/>
    <property type="match status" value="1"/>
</dbReference>
<feature type="non-terminal residue" evidence="5">
    <location>
        <position position="1"/>
    </location>
</feature>
<feature type="domain" description="CUB" evidence="4">
    <location>
        <begin position="1"/>
        <end position="100"/>
    </location>
</feature>
<keyword evidence="1" id="KW-0677">Repeat</keyword>
<keyword evidence="2" id="KW-1015">Disulfide bond</keyword>
<evidence type="ECO:0000256" key="1">
    <source>
        <dbReference type="ARBA" id="ARBA00022737"/>
    </source>
</evidence>
<dbReference type="PANTHER" id="PTHR24251">
    <property type="entry name" value="OVOCHYMASE-RELATED"/>
    <property type="match status" value="1"/>
</dbReference>
<dbReference type="AlphaFoldDB" id="A0A1B6H9E8"/>
<name>A0A1B6H9E8_9HEMI</name>
<dbReference type="Gene3D" id="2.60.120.290">
    <property type="entry name" value="Spermadhesin, CUB domain"/>
    <property type="match status" value="1"/>
</dbReference>
<proteinExistence type="predicted"/>
<dbReference type="Pfam" id="PF00431">
    <property type="entry name" value="CUB"/>
    <property type="match status" value="1"/>
</dbReference>
<evidence type="ECO:0000313" key="5">
    <source>
        <dbReference type="EMBL" id="JAS71336.1"/>
    </source>
</evidence>
<organism evidence="5">
    <name type="scientific">Homalodisca liturata</name>
    <dbReference type="NCBI Taxonomy" id="320908"/>
    <lineage>
        <taxon>Eukaryota</taxon>
        <taxon>Metazoa</taxon>
        <taxon>Ecdysozoa</taxon>
        <taxon>Arthropoda</taxon>
        <taxon>Hexapoda</taxon>
        <taxon>Insecta</taxon>
        <taxon>Pterygota</taxon>
        <taxon>Neoptera</taxon>
        <taxon>Paraneoptera</taxon>
        <taxon>Hemiptera</taxon>
        <taxon>Auchenorrhyncha</taxon>
        <taxon>Membracoidea</taxon>
        <taxon>Cicadellidae</taxon>
        <taxon>Cicadellinae</taxon>
        <taxon>Proconiini</taxon>
        <taxon>Homalodisca</taxon>
    </lineage>
</organism>
<protein>
    <recommendedName>
        <fullName evidence="4">CUB domain-containing protein</fullName>
    </recommendedName>
</protein>
<dbReference type="InterPro" id="IPR035914">
    <property type="entry name" value="Sperma_CUB_dom_sf"/>
</dbReference>
<reference evidence="5" key="1">
    <citation type="submission" date="2015-11" db="EMBL/GenBank/DDBJ databases">
        <title>De novo transcriptome assembly of four potential Pierce s Disease insect vectors from Arizona vineyards.</title>
        <authorList>
            <person name="Tassone E.E."/>
        </authorList>
    </citation>
    <scope>NUCLEOTIDE SEQUENCE</scope>
</reference>
<dbReference type="EMBL" id="GECU01036370">
    <property type="protein sequence ID" value="JAS71336.1"/>
    <property type="molecule type" value="Transcribed_RNA"/>
</dbReference>
<dbReference type="SUPFAM" id="SSF49854">
    <property type="entry name" value="Spermadhesin, CUB domain"/>
    <property type="match status" value="1"/>
</dbReference>
<sequence>PQNYKPNLQCTWIVDTDPGYHLVINFTTMDLEQFDECNSDYVAVYTESEEESTGWKALTSKLCLPNTTTLFIEAYQRAKLYFETDRTIQKTGFSATVNVVCGGKLTDPTGTIDMSSIQPNLSTGAVDCDWEIV</sequence>
<dbReference type="PROSITE" id="PS01180">
    <property type="entry name" value="CUB"/>
    <property type="match status" value="1"/>
</dbReference>
<evidence type="ECO:0000256" key="2">
    <source>
        <dbReference type="ARBA" id="ARBA00023157"/>
    </source>
</evidence>
<evidence type="ECO:0000256" key="3">
    <source>
        <dbReference type="PROSITE-ProRule" id="PRU00059"/>
    </source>
</evidence>
<dbReference type="InterPro" id="IPR000859">
    <property type="entry name" value="CUB_dom"/>
</dbReference>